<name>A0AAD7K3H5_9AGAR</name>
<comment type="caution">
    <text evidence="1">The sequence shown here is derived from an EMBL/GenBank/DDBJ whole genome shotgun (WGS) entry which is preliminary data.</text>
</comment>
<dbReference type="AlphaFoldDB" id="A0AAD7K3H5"/>
<dbReference type="Proteomes" id="UP001215598">
    <property type="component" value="Unassembled WGS sequence"/>
</dbReference>
<sequence length="214" mass="23784">MASQQPSKPYNPNVPTLQLGALQGVIDSRASWGDTVAIMLCFQVVNLDHHTCLSTGLKVYTTLSTQVFLSINYGPTHNESGDIVVRARCNLGGSVTIILLIPEFAVDMTISEYRDIAVVGEYHTVFTRTPSDLYYSLPQDYAGGVVWGKLAQGVNLGMLKGEGDIVPVEQGDIMMIQVGKKDKCEKKENKRDRDFRAVKRRKNNVPASHYFLRF</sequence>
<reference evidence="1" key="1">
    <citation type="submission" date="2023-03" db="EMBL/GenBank/DDBJ databases">
        <title>Massive genome expansion in bonnet fungi (Mycena s.s.) driven by repeated elements and novel gene families across ecological guilds.</title>
        <authorList>
            <consortium name="Lawrence Berkeley National Laboratory"/>
            <person name="Harder C.B."/>
            <person name="Miyauchi S."/>
            <person name="Viragh M."/>
            <person name="Kuo A."/>
            <person name="Thoen E."/>
            <person name="Andreopoulos B."/>
            <person name="Lu D."/>
            <person name="Skrede I."/>
            <person name="Drula E."/>
            <person name="Henrissat B."/>
            <person name="Morin E."/>
            <person name="Kohler A."/>
            <person name="Barry K."/>
            <person name="LaButti K."/>
            <person name="Morin E."/>
            <person name="Salamov A."/>
            <person name="Lipzen A."/>
            <person name="Mereny Z."/>
            <person name="Hegedus B."/>
            <person name="Baldrian P."/>
            <person name="Stursova M."/>
            <person name="Weitz H."/>
            <person name="Taylor A."/>
            <person name="Grigoriev I.V."/>
            <person name="Nagy L.G."/>
            <person name="Martin F."/>
            <person name="Kauserud H."/>
        </authorList>
    </citation>
    <scope>NUCLEOTIDE SEQUENCE</scope>
    <source>
        <strain evidence="1">CBHHK182m</strain>
    </source>
</reference>
<dbReference type="EMBL" id="JARKIB010000009">
    <property type="protein sequence ID" value="KAJ7776373.1"/>
    <property type="molecule type" value="Genomic_DNA"/>
</dbReference>
<gene>
    <name evidence="1" type="ORF">B0H16DRAFT_1859407</name>
</gene>
<protein>
    <submittedName>
        <fullName evidence="1">Uncharacterized protein</fullName>
    </submittedName>
</protein>
<keyword evidence="2" id="KW-1185">Reference proteome</keyword>
<proteinExistence type="predicted"/>
<evidence type="ECO:0000313" key="1">
    <source>
        <dbReference type="EMBL" id="KAJ7776373.1"/>
    </source>
</evidence>
<accession>A0AAD7K3H5</accession>
<evidence type="ECO:0000313" key="2">
    <source>
        <dbReference type="Proteomes" id="UP001215598"/>
    </source>
</evidence>
<organism evidence="1 2">
    <name type="scientific">Mycena metata</name>
    <dbReference type="NCBI Taxonomy" id="1033252"/>
    <lineage>
        <taxon>Eukaryota</taxon>
        <taxon>Fungi</taxon>
        <taxon>Dikarya</taxon>
        <taxon>Basidiomycota</taxon>
        <taxon>Agaricomycotina</taxon>
        <taxon>Agaricomycetes</taxon>
        <taxon>Agaricomycetidae</taxon>
        <taxon>Agaricales</taxon>
        <taxon>Marasmiineae</taxon>
        <taxon>Mycenaceae</taxon>
        <taxon>Mycena</taxon>
    </lineage>
</organism>